<dbReference type="AlphaFoldDB" id="A0A284S665"/>
<dbReference type="OrthoDB" id="2865258at2759"/>
<dbReference type="Gene3D" id="3.40.50.1000">
    <property type="entry name" value="HAD superfamily/HAD-like"/>
    <property type="match status" value="1"/>
</dbReference>
<dbReference type="PANTHER" id="PTHR17901">
    <property type="entry name" value="MAGNESIUM-DEPENDENT PHOSPHATASE 1 MDP1"/>
    <property type="match status" value="1"/>
</dbReference>
<organism evidence="1 2">
    <name type="scientific">Armillaria ostoyae</name>
    <name type="common">Armillaria root rot fungus</name>
    <dbReference type="NCBI Taxonomy" id="47428"/>
    <lineage>
        <taxon>Eukaryota</taxon>
        <taxon>Fungi</taxon>
        <taxon>Dikarya</taxon>
        <taxon>Basidiomycota</taxon>
        <taxon>Agaricomycotina</taxon>
        <taxon>Agaricomycetes</taxon>
        <taxon>Agaricomycetidae</taxon>
        <taxon>Agaricales</taxon>
        <taxon>Marasmiineae</taxon>
        <taxon>Physalacriaceae</taxon>
        <taxon>Armillaria</taxon>
    </lineage>
</organism>
<evidence type="ECO:0000313" key="2">
    <source>
        <dbReference type="Proteomes" id="UP000219338"/>
    </source>
</evidence>
<evidence type="ECO:0000313" key="1">
    <source>
        <dbReference type="EMBL" id="SJL16497.1"/>
    </source>
</evidence>
<keyword evidence="2" id="KW-1185">Reference proteome</keyword>
<dbReference type="InterPro" id="IPR010036">
    <property type="entry name" value="MDP_1_eu_arc"/>
</dbReference>
<dbReference type="NCBIfam" id="TIGR01681">
    <property type="entry name" value="HAD-SF-IIIC"/>
    <property type="match status" value="1"/>
</dbReference>
<dbReference type="SUPFAM" id="SSF56784">
    <property type="entry name" value="HAD-like"/>
    <property type="match status" value="1"/>
</dbReference>
<dbReference type="GO" id="GO:0003993">
    <property type="term" value="F:acid phosphatase activity"/>
    <property type="evidence" value="ECO:0007669"/>
    <property type="project" value="TreeGrafter"/>
</dbReference>
<dbReference type="Pfam" id="PF12689">
    <property type="entry name" value="Acid_PPase"/>
    <property type="match status" value="1"/>
</dbReference>
<dbReference type="SFLD" id="SFLDS00003">
    <property type="entry name" value="Haloacid_Dehalogenase"/>
    <property type="match status" value="1"/>
</dbReference>
<dbReference type="SFLD" id="SFLDG01131">
    <property type="entry name" value="C1.5.2:_MDP_Like"/>
    <property type="match status" value="1"/>
</dbReference>
<dbReference type="InterPro" id="IPR036412">
    <property type="entry name" value="HAD-like_sf"/>
</dbReference>
<dbReference type="Proteomes" id="UP000219338">
    <property type="component" value="Unassembled WGS sequence"/>
</dbReference>
<dbReference type="OMA" id="GVWAWRK"/>
<protein>
    <submittedName>
        <fullName evidence="1">Related to Magnesium-dependent phosphatase 1</fullName>
    </submittedName>
</protein>
<name>A0A284S665_ARMOS</name>
<accession>A0A284S665</accession>
<dbReference type="EMBL" id="FUEG01000035">
    <property type="protein sequence ID" value="SJL16497.1"/>
    <property type="molecule type" value="Genomic_DNA"/>
</dbReference>
<proteinExistence type="predicted"/>
<dbReference type="PANTHER" id="PTHR17901:SF14">
    <property type="entry name" value="MAGNESIUM-DEPENDENT PHOSPHATASE 1"/>
    <property type="match status" value="1"/>
</dbReference>
<gene>
    <name evidence="1" type="ORF">ARMOST_20023</name>
</gene>
<sequence>MTTRYPKLVAFDLDYTLWDLWIDTHVSGPLHRHKNTLNEILDRRDSDFLVPRFYPDLCLRHNSPISFYRDVPHILHRLREAEVIIAAASRTSAPNLARQALSLLLVPPKHGDKDTSPLKAAHFFDQAEIYPGSKLTHFKRIHEKTGIPYSEMLFFDDEHRNEEVEKLGVTFCLVPDGVNHKVFEKGLSLWQSRNAVEVVVEDDTA</sequence>
<dbReference type="STRING" id="47428.A0A284S665"/>
<dbReference type="InterPro" id="IPR023214">
    <property type="entry name" value="HAD_sf"/>
</dbReference>
<reference evidence="2" key="1">
    <citation type="journal article" date="2017" name="Nat. Ecol. Evol.">
        <title>Genome expansion and lineage-specific genetic innovations in the forest pathogenic fungi Armillaria.</title>
        <authorList>
            <person name="Sipos G."/>
            <person name="Prasanna A.N."/>
            <person name="Walter M.C."/>
            <person name="O'Connor E."/>
            <person name="Balint B."/>
            <person name="Krizsan K."/>
            <person name="Kiss B."/>
            <person name="Hess J."/>
            <person name="Varga T."/>
            <person name="Slot J."/>
            <person name="Riley R."/>
            <person name="Boka B."/>
            <person name="Rigling D."/>
            <person name="Barry K."/>
            <person name="Lee J."/>
            <person name="Mihaltcheva S."/>
            <person name="LaButti K."/>
            <person name="Lipzen A."/>
            <person name="Waldron R."/>
            <person name="Moloney N.M."/>
            <person name="Sperisen C."/>
            <person name="Kredics L."/>
            <person name="Vagvoelgyi C."/>
            <person name="Patrignani A."/>
            <person name="Fitzpatrick D."/>
            <person name="Nagy I."/>
            <person name="Doyle S."/>
            <person name="Anderson J.B."/>
            <person name="Grigoriev I.V."/>
            <person name="Gueldener U."/>
            <person name="Muensterkoetter M."/>
            <person name="Nagy L.G."/>
        </authorList>
    </citation>
    <scope>NUCLEOTIDE SEQUENCE [LARGE SCALE GENOMIC DNA]</scope>
    <source>
        <strain evidence="2">C18/9</strain>
    </source>
</reference>
<dbReference type="SFLD" id="SFLDG01129">
    <property type="entry name" value="C1.5:_HAD__Beta-PGM__Phosphata"/>
    <property type="match status" value="1"/>
</dbReference>
<dbReference type="InterPro" id="IPR010033">
    <property type="entry name" value="HAD_SF_ppase_IIIC"/>
</dbReference>
<dbReference type="NCBIfam" id="TIGR01685">
    <property type="entry name" value="MDP-1"/>
    <property type="match status" value="1"/>
</dbReference>